<name>A0A1Y1JCS1_PLAGO</name>
<dbReference type="OrthoDB" id="432905at2759"/>
<evidence type="ECO:0000256" key="1">
    <source>
        <dbReference type="SAM" id="MobiDB-lite"/>
    </source>
</evidence>
<accession>A0A1Y1JCS1</accession>
<dbReference type="GeneID" id="39746742"/>
<evidence type="ECO:0000259" key="2">
    <source>
        <dbReference type="Pfam" id="PF26188"/>
    </source>
</evidence>
<dbReference type="AlphaFoldDB" id="A0A1Y1JCS1"/>
<reference evidence="4" key="1">
    <citation type="submission" date="2017-04" db="EMBL/GenBank/DDBJ databases">
        <title>Plasmodium gonderi genome.</title>
        <authorList>
            <person name="Arisue N."/>
            <person name="Honma H."/>
            <person name="Kawai S."/>
            <person name="Tougan T."/>
            <person name="Tanabe K."/>
            <person name="Horii T."/>
        </authorList>
    </citation>
    <scope>NUCLEOTIDE SEQUENCE [LARGE SCALE GENOMIC DNA]</scope>
    <source>
        <strain evidence="4">ATCC 30045</strain>
    </source>
</reference>
<feature type="region of interest" description="Disordered" evidence="1">
    <location>
        <begin position="464"/>
        <end position="536"/>
    </location>
</feature>
<feature type="domain" description="RNA-editing substrate-binding complex 6 protein" evidence="2">
    <location>
        <begin position="39"/>
        <end position="234"/>
    </location>
</feature>
<dbReference type="RefSeq" id="XP_028542619.1">
    <property type="nucleotide sequence ID" value="XM_028686818.1"/>
</dbReference>
<comment type="caution">
    <text evidence="3">The sequence shown here is derived from an EMBL/GenBank/DDBJ whole genome shotgun (WGS) entry which is preliminary data.</text>
</comment>
<feature type="compositionally biased region" description="Basic residues" evidence="1">
    <location>
        <begin position="483"/>
        <end position="492"/>
    </location>
</feature>
<organism evidence="3 4">
    <name type="scientific">Plasmodium gonderi</name>
    <dbReference type="NCBI Taxonomy" id="77519"/>
    <lineage>
        <taxon>Eukaryota</taxon>
        <taxon>Sar</taxon>
        <taxon>Alveolata</taxon>
        <taxon>Apicomplexa</taxon>
        <taxon>Aconoidasida</taxon>
        <taxon>Haemosporida</taxon>
        <taxon>Plasmodiidae</taxon>
        <taxon>Plasmodium</taxon>
        <taxon>Plasmodium (Plasmodium)</taxon>
    </lineage>
</organism>
<dbReference type="InterPro" id="IPR058917">
    <property type="entry name" value="RESC6_dom"/>
</dbReference>
<dbReference type="OMA" id="CASHVYE"/>
<evidence type="ECO:0000313" key="3">
    <source>
        <dbReference type="EMBL" id="GAW80030.1"/>
    </source>
</evidence>
<gene>
    <name evidence="3" type="ORF">PGO_061750</name>
</gene>
<evidence type="ECO:0000313" key="4">
    <source>
        <dbReference type="Proteomes" id="UP000195521"/>
    </source>
</evidence>
<dbReference type="EMBL" id="BDQF01000007">
    <property type="protein sequence ID" value="GAW80030.1"/>
    <property type="molecule type" value="Genomic_DNA"/>
</dbReference>
<protein>
    <recommendedName>
        <fullName evidence="2">RNA-editing substrate-binding complex 6 protein domain-containing protein</fullName>
    </recommendedName>
</protein>
<dbReference type="Pfam" id="PF26188">
    <property type="entry name" value="RESC6"/>
    <property type="match status" value="1"/>
</dbReference>
<keyword evidence="4" id="KW-1185">Reference proteome</keyword>
<dbReference type="Proteomes" id="UP000195521">
    <property type="component" value="Unassembled WGS sequence"/>
</dbReference>
<sequence length="536" mass="63297">MIKWARSVARLKIKGRSGTHKGFGISTEERKWFGSSSKNSEYVGKVINENKYEHIKDLKSQELRVLSENCCAKRTQDVVIWSEISRNAIEKCEDFKYFDALLLLSSFEKMNIIDNNLYKTFSDVFLKQINHLEPRHFIMLINLYCKANIFPRVLFVQVFHAIIKYSSKLYPEEYVDLLSCFADLNIVNKDLIKTLCKSISKNVNLFDYVNVCSIVGCLRRLEIHDDVIYYVLDEKQQKELKLLTVQEIFDIIKKIKFLKYSWELYEQDLIKEFLNRLNNFKGEKDINQLDDPFICLNFLVSKNYITNNFLLALSKWCASHVYEYPSRSSKRPLAYQLIKLYQLMKQKNVQNYDFIEKAIHRFVISRGGLAVNRDKMNKPVSYQKGRKYIYTQDPIEARSGMHNTMKAEVRKGLEVSTNMAITNDYHPLHDSEEQNISTNIEDDILKKTQDEEEKYLHKNLMQKSNDNTMRHNIPFDDYNYDHHPKHMSKKQRSINLSLEKNTENKKSPTHSNGRYCNFKLRQRPKRTKNKAVPDGI</sequence>
<proteinExistence type="predicted"/>
<feature type="compositionally biased region" description="Basic residues" evidence="1">
    <location>
        <begin position="520"/>
        <end position="529"/>
    </location>
</feature>